<comment type="catalytic activity">
    <reaction evidence="12">
        <text>Cleavage of a -Pro-|-Xaa bond to release a C-terminal amino acid.</text>
        <dbReference type="EC" id="3.4.16.2"/>
    </reaction>
</comment>
<evidence type="ECO:0000256" key="1">
    <source>
        <dbReference type="ARBA" id="ARBA00004371"/>
    </source>
</evidence>
<evidence type="ECO:0000256" key="4">
    <source>
        <dbReference type="ARBA" id="ARBA00022645"/>
    </source>
</evidence>
<evidence type="ECO:0000256" key="2">
    <source>
        <dbReference type="ARBA" id="ARBA00011079"/>
    </source>
</evidence>
<keyword evidence="5" id="KW-0645">Protease</keyword>
<dbReference type="Gene3D" id="1.20.120.980">
    <property type="entry name" value="Serine carboxypeptidase S28, SKS domain"/>
    <property type="match status" value="1"/>
</dbReference>
<evidence type="ECO:0000313" key="19">
    <source>
        <dbReference type="EMBL" id="KFM75647.1"/>
    </source>
</evidence>
<dbReference type="Pfam" id="PF05577">
    <property type="entry name" value="Peptidase_S28"/>
    <property type="match status" value="1"/>
</dbReference>
<evidence type="ECO:0000256" key="6">
    <source>
        <dbReference type="ARBA" id="ARBA00022729"/>
    </source>
</evidence>
<evidence type="ECO:0000256" key="7">
    <source>
        <dbReference type="ARBA" id="ARBA00022801"/>
    </source>
</evidence>
<dbReference type="AlphaFoldDB" id="A0A087UE58"/>
<keyword evidence="4 19" id="KW-0121">Carboxypeptidase</keyword>
<evidence type="ECO:0000313" key="20">
    <source>
        <dbReference type="Proteomes" id="UP000054359"/>
    </source>
</evidence>
<dbReference type="Gene3D" id="3.40.50.1820">
    <property type="entry name" value="alpha/beta hydrolase"/>
    <property type="match status" value="1"/>
</dbReference>
<feature type="signal peptide" evidence="18">
    <location>
        <begin position="1"/>
        <end position="19"/>
    </location>
</feature>
<protein>
    <recommendedName>
        <fullName evidence="15">Lysosomal Pro-X carboxypeptidase</fullName>
        <ecNumber evidence="14">3.4.16.2</ecNumber>
    </recommendedName>
    <alternativeName>
        <fullName evidence="17">Proline carboxypeptidase</fullName>
    </alternativeName>
    <alternativeName>
        <fullName evidence="16">Prolylcarboxypeptidase</fullName>
    </alternativeName>
</protein>
<dbReference type="FunFam" id="1.20.120.980:FF:000002">
    <property type="entry name" value="lysosomal Pro-X carboxypeptidase"/>
    <property type="match status" value="1"/>
</dbReference>
<keyword evidence="7" id="KW-0378">Hydrolase</keyword>
<dbReference type="STRING" id="407821.A0A087UE58"/>
<dbReference type="EMBL" id="KK119411">
    <property type="protein sequence ID" value="KFM75647.1"/>
    <property type="molecule type" value="Genomic_DNA"/>
</dbReference>
<dbReference type="GO" id="GO:0008239">
    <property type="term" value="F:dipeptidyl-peptidase activity"/>
    <property type="evidence" value="ECO:0007669"/>
    <property type="project" value="TreeGrafter"/>
</dbReference>
<dbReference type="InterPro" id="IPR029058">
    <property type="entry name" value="AB_hydrolase_fold"/>
</dbReference>
<dbReference type="GO" id="GO:0004185">
    <property type="term" value="F:serine-type carboxypeptidase activity"/>
    <property type="evidence" value="ECO:0007669"/>
    <property type="project" value="UniProtKB-EC"/>
</dbReference>
<evidence type="ECO:0000256" key="17">
    <source>
        <dbReference type="ARBA" id="ARBA00076608"/>
    </source>
</evidence>
<dbReference type="SUPFAM" id="SSF53474">
    <property type="entry name" value="alpha/beta-Hydrolases"/>
    <property type="match status" value="1"/>
</dbReference>
<dbReference type="OMA" id="QTCNQMV"/>
<keyword evidence="10" id="KW-0325">Glycoprotein</keyword>
<dbReference type="GO" id="GO:0006508">
    <property type="term" value="P:proteolysis"/>
    <property type="evidence" value="ECO:0007669"/>
    <property type="project" value="UniProtKB-KW"/>
</dbReference>
<dbReference type="OrthoDB" id="2130629at2759"/>
<evidence type="ECO:0000256" key="5">
    <source>
        <dbReference type="ARBA" id="ARBA00022670"/>
    </source>
</evidence>
<dbReference type="InterPro" id="IPR042269">
    <property type="entry name" value="Ser_carbopepase_S28_SKS"/>
</dbReference>
<evidence type="ECO:0000256" key="15">
    <source>
        <dbReference type="ARBA" id="ARBA00073691"/>
    </source>
</evidence>
<sequence length="462" mass="52160">MNFLTFILLLFYFLTKCSSYDYDVLFFKQKVDHFTYTNTDFFLQRYFINSKYFDPKNGTIFFYTGNEGYIEMFANNTGFMWENAALFNALIVFAEHRYYGLSLPYGNESYKDNKHLGYLTTEQALADFANLIAHIKQSAPGARDAPVVVFGGSYGGMLAAWIRMKYPHLVDGAVASSAPILQFDGLVDCAKFSEIVTKDFSMVDNQCALSIKKSWKVIRSFAASGTGLKFLTETFKLCESLVPSKVDDLINWLSSTWSYLAMTDYPYATKFLHPLPAYPIAETCKYLTDSDVSSKELITNIYKAASVFQNYTGDVLCYNLSTSGGSYLGEKGWDYQACTEMVMPVCQNGVTDMFEPVPWNFSSYSDSCWQKWKVKPDLKKAVIIYGGKNITASSNIIFSNGKLDPWYSGGVLKSLSDTLIAIQIENAAHHLDLRASNPSDPQSVKKARRIILSWIAKWISRP</sequence>
<dbReference type="PANTHER" id="PTHR11010:SF38">
    <property type="entry name" value="LYSOSOMAL PRO-X CARBOXYPEPTIDASE"/>
    <property type="match status" value="1"/>
</dbReference>
<dbReference type="EC" id="3.4.16.2" evidence="14"/>
<evidence type="ECO:0000256" key="13">
    <source>
        <dbReference type="ARBA" id="ARBA00059701"/>
    </source>
</evidence>
<keyword evidence="9" id="KW-1015">Disulfide bond</keyword>
<keyword evidence="6 18" id="KW-0732">Signal</keyword>
<keyword evidence="20" id="KW-1185">Reference proteome</keyword>
<dbReference type="GO" id="GO:0005764">
    <property type="term" value="C:lysosome"/>
    <property type="evidence" value="ECO:0007669"/>
    <property type="project" value="UniProtKB-SubCell"/>
</dbReference>
<evidence type="ECO:0000256" key="14">
    <source>
        <dbReference type="ARBA" id="ARBA00066456"/>
    </source>
</evidence>
<accession>A0A087UE58</accession>
<evidence type="ECO:0000256" key="16">
    <source>
        <dbReference type="ARBA" id="ARBA00076475"/>
    </source>
</evidence>
<evidence type="ECO:0000256" key="18">
    <source>
        <dbReference type="SAM" id="SignalP"/>
    </source>
</evidence>
<reference evidence="19 20" key="1">
    <citation type="submission" date="2013-11" db="EMBL/GenBank/DDBJ databases">
        <title>Genome sequencing of Stegodyphus mimosarum.</title>
        <authorList>
            <person name="Bechsgaard J."/>
        </authorList>
    </citation>
    <scope>NUCLEOTIDE SEQUENCE [LARGE SCALE GENOMIC DNA]</scope>
</reference>
<keyword evidence="11" id="KW-0458">Lysosome</keyword>
<evidence type="ECO:0000256" key="10">
    <source>
        <dbReference type="ARBA" id="ARBA00023180"/>
    </source>
</evidence>
<evidence type="ECO:0000256" key="11">
    <source>
        <dbReference type="ARBA" id="ARBA00023228"/>
    </source>
</evidence>
<feature type="non-terminal residue" evidence="19">
    <location>
        <position position="462"/>
    </location>
</feature>
<comment type="subunit">
    <text evidence="3">Homodimer.</text>
</comment>
<comment type="similarity">
    <text evidence="2">Belongs to the peptidase S28 family.</text>
</comment>
<name>A0A087UE58_STEMI</name>
<dbReference type="PANTHER" id="PTHR11010">
    <property type="entry name" value="PROTEASE S28 PRO-X CARBOXYPEPTIDASE-RELATED"/>
    <property type="match status" value="1"/>
</dbReference>
<comment type="subcellular location">
    <subcellularLocation>
        <location evidence="1">Lysosome</location>
    </subcellularLocation>
</comment>
<comment type="function">
    <text evidence="13">Cleaves C-terminal amino acids linked to proline in peptides such as angiotensin II, III and des-Arg9-bradykinin. This cleavage occurs at acidic pH, but enzymatic activity is retained with some substrates at neutral pH.</text>
</comment>
<feature type="chain" id="PRO_5001830424" description="Lysosomal Pro-X carboxypeptidase" evidence="18">
    <location>
        <begin position="20"/>
        <end position="462"/>
    </location>
</feature>
<dbReference type="InterPro" id="IPR008758">
    <property type="entry name" value="Peptidase_S28"/>
</dbReference>
<gene>
    <name evidence="19" type="ORF">X975_17352</name>
</gene>
<keyword evidence="8" id="KW-0865">Zymogen</keyword>
<proteinExistence type="inferred from homology"/>
<evidence type="ECO:0000256" key="8">
    <source>
        <dbReference type="ARBA" id="ARBA00023145"/>
    </source>
</evidence>
<evidence type="ECO:0000256" key="3">
    <source>
        <dbReference type="ARBA" id="ARBA00011738"/>
    </source>
</evidence>
<evidence type="ECO:0000256" key="12">
    <source>
        <dbReference type="ARBA" id="ARBA00052013"/>
    </source>
</evidence>
<organism evidence="19 20">
    <name type="scientific">Stegodyphus mimosarum</name>
    <name type="common">African social velvet spider</name>
    <dbReference type="NCBI Taxonomy" id="407821"/>
    <lineage>
        <taxon>Eukaryota</taxon>
        <taxon>Metazoa</taxon>
        <taxon>Ecdysozoa</taxon>
        <taxon>Arthropoda</taxon>
        <taxon>Chelicerata</taxon>
        <taxon>Arachnida</taxon>
        <taxon>Araneae</taxon>
        <taxon>Araneomorphae</taxon>
        <taxon>Entelegynae</taxon>
        <taxon>Eresoidea</taxon>
        <taxon>Eresidae</taxon>
        <taxon>Stegodyphus</taxon>
    </lineage>
</organism>
<evidence type="ECO:0000256" key="9">
    <source>
        <dbReference type="ARBA" id="ARBA00023157"/>
    </source>
</evidence>
<dbReference type="Proteomes" id="UP000054359">
    <property type="component" value="Unassembled WGS sequence"/>
</dbReference>